<keyword evidence="1" id="KW-0732">Signal</keyword>
<gene>
    <name evidence="2" type="ORF">KAOT1_14957</name>
</gene>
<dbReference type="RefSeq" id="WP_007095538.1">
    <property type="nucleotide sequence ID" value="NZ_CP142125.1"/>
</dbReference>
<sequence length="258" mass="29452">MKTIHTKTTLKKLRYVLVFCLLLSLEGIAQCSGGSYGPPPPQGAIKLASKASMDFDNSLNAVIVRNQSNTYGPNTIGTPYMQKDFSTARIEQVNKVYLVRYNALTDEMEVKGGDDSEVLVISKQRNYEINQHANNLKYRVLEKIDSEKENDLGYYISIEDNDNISLYRKQCKKLVKKKQSSYGSSASSITTEFKDMRCEFYIEKAHNGHAIKVPKKKKEFLALFPDKAEQISVFIKKNRIKLNKEKSLKKLIKYINTI</sequence>
<organism evidence="2 3">
    <name type="scientific">Kordia algicida OT-1</name>
    <dbReference type="NCBI Taxonomy" id="391587"/>
    <lineage>
        <taxon>Bacteria</taxon>
        <taxon>Pseudomonadati</taxon>
        <taxon>Bacteroidota</taxon>
        <taxon>Flavobacteriia</taxon>
        <taxon>Flavobacteriales</taxon>
        <taxon>Flavobacteriaceae</taxon>
        <taxon>Kordia</taxon>
    </lineage>
</organism>
<evidence type="ECO:0000313" key="2">
    <source>
        <dbReference type="EMBL" id="EDP98527.1"/>
    </source>
</evidence>
<dbReference type="EMBL" id="ABIB01000001">
    <property type="protein sequence ID" value="EDP98527.1"/>
    <property type="molecule type" value="Genomic_DNA"/>
</dbReference>
<keyword evidence="3" id="KW-1185">Reference proteome</keyword>
<evidence type="ECO:0000313" key="3">
    <source>
        <dbReference type="Proteomes" id="UP000002945"/>
    </source>
</evidence>
<dbReference type="AlphaFoldDB" id="A9DLB2"/>
<comment type="caution">
    <text evidence="2">The sequence shown here is derived from an EMBL/GenBank/DDBJ whole genome shotgun (WGS) entry which is preliminary data.</text>
</comment>
<reference evidence="2 3" key="1">
    <citation type="journal article" date="2011" name="J. Bacteriol.">
        <title>Genome sequence of the algicidal bacterium Kordia algicida OT-1.</title>
        <authorList>
            <person name="Lee H.S."/>
            <person name="Kang S.G."/>
            <person name="Kwon K.K."/>
            <person name="Lee J.H."/>
            <person name="Kim S.J."/>
        </authorList>
    </citation>
    <scope>NUCLEOTIDE SEQUENCE [LARGE SCALE GENOMIC DNA]</scope>
    <source>
        <strain evidence="2 3">OT-1</strain>
    </source>
</reference>
<dbReference type="HOGENOM" id="CLU_1159878_0_0_10"/>
<accession>A9DLB2</accession>
<dbReference type="STRING" id="391587.KAOT1_14957"/>
<feature type="signal peptide" evidence="1">
    <location>
        <begin position="1"/>
        <end position="29"/>
    </location>
</feature>
<dbReference type="Proteomes" id="UP000002945">
    <property type="component" value="Unassembled WGS sequence"/>
</dbReference>
<dbReference type="eggNOG" id="ENOG50332EA">
    <property type="taxonomic scope" value="Bacteria"/>
</dbReference>
<evidence type="ECO:0000256" key="1">
    <source>
        <dbReference type="SAM" id="SignalP"/>
    </source>
</evidence>
<feature type="chain" id="PRO_5002734113" evidence="1">
    <location>
        <begin position="30"/>
        <end position="258"/>
    </location>
</feature>
<proteinExistence type="predicted"/>
<dbReference type="OrthoDB" id="978006at2"/>
<protein>
    <submittedName>
        <fullName evidence="2">Uncharacterized protein</fullName>
    </submittedName>
</protein>
<name>A9DLB2_9FLAO</name>